<sequence length="97" mass="10338">QGSSAESDSDDEVELYMRCLRAAGAPAQGFSGSRRPSVSRGKGPPTLMPSINESVDEEGSVPLEVPNKQTAASAREQETISLGTWKRTFSFCCISKA</sequence>
<feature type="non-terminal residue" evidence="2">
    <location>
        <position position="97"/>
    </location>
</feature>
<dbReference type="AlphaFoldDB" id="A0A1A8FP74"/>
<evidence type="ECO:0000313" key="2">
    <source>
        <dbReference type="EMBL" id="SBQ61185.1"/>
    </source>
</evidence>
<feature type="region of interest" description="Disordered" evidence="1">
    <location>
        <begin position="26"/>
        <end position="58"/>
    </location>
</feature>
<protein>
    <submittedName>
        <fullName evidence="2">Protein phosphatase 1, regulatory subunit 3Ab</fullName>
    </submittedName>
</protein>
<proteinExistence type="predicted"/>
<evidence type="ECO:0000256" key="1">
    <source>
        <dbReference type="SAM" id="MobiDB-lite"/>
    </source>
</evidence>
<feature type="non-terminal residue" evidence="2">
    <location>
        <position position="1"/>
    </location>
</feature>
<reference evidence="2" key="2">
    <citation type="submission" date="2016-06" db="EMBL/GenBank/DDBJ databases">
        <title>The genome of a short-lived fish provides insights into sex chromosome evolution and the genetic control of aging.</title>
        <authorList>
            <person name="Reichwald K."/>
            <person name="Felder M."/>
            <person name="Petzold A."/>
            <person name="Koch P."/>
            <person name="Groth M."/>
            <person name="Platzer M."/>
        </authorList>
    </citation>
    <scope>NUCLEOTIDE SEQUENCE</scope>
    <source>
        <tissue evidence="2">Brain</tissue>
    </source>
</reference>
<name>A0A1A8FP74_9TELE</name>
<gene>
    <name evidence="2" type="primary">PPP1R3AB</name>
</gene>
<organism evidence="2">
    <name type="scientific">Nothobranchius korthausae</name>
    <dbReference type="NCBI Taxonomy" id="1143690"/>
    <lineage>
        <taxon>Eukaryota</taxon>
        <taxon>Metazoa</taxon>
        <taxon>Chordata</taxon>
        <taxon>Craniata</taxon>
        <taxon>Vertebrata</taxon>
        <taxon>Euteleostomi</taxon>
        <taxon>Actinopterygii</taxon>
        <taxon>Neopterygii</taxon>
        <taxon>Teleostei</taxon>
        <taxon>Neoteleostei</taxon>
        <taxon>Acanthomorphata</taxon>
        <taxon>Ovalentaria</taxon>
        <taxon>Atherinomorphae</taxon>
        <taxon>Cyprinodontiformes</taxon>
        <taxon>Nothobranchiidae</taxon>
        <taxon>Nothobranchius</taxon>
    </lineage>
</organism>
<dbReference type="EMBL" id="HAEB01014658">
    <property type="protein sequence ID" value="SBQ61185.1"/>
    <property type="molecule type" value="Transcribed_RNA"/>
</dbReference>
<accession>A0A1A8FP74</accession>
<reference evidence="2" key="1">
    <citation type="submission" date="2016-05" db="EMBL/GenBank/DDBJ databases">
        <authorList>
            <person name="Lavstsen T."/>
            <person name="Jespersen J.S."/>
        </authorList>
    </citation>
    <scope>NUCLEOTIDE SEQUENCE</scope>
    <source>
        <tissue evidence="2">Brain</tissue>
    </source>
</reference>